<evidence type="ECO:0000313" key="1">
    <source>
        <dbReference type="EMBL" id="KAJ7724175.1"/>
    </source>
</evidence>
<accession>A0AAD7HNS9</accession>
<name>A0AAD7HNS9_9AGAR</name>
<organism evidence="1 2">
    <name type="scientific">Mycena maculata</name>
    <dbReference type="NCBI Taxonomy" id="230809"/>
    <lineage>
        <taxon>Eukaryota</taxon>
        <taxon>Fungi</taxon>
        <taxon>Dikarya</taxon>
        <taxon>Basidiomycota</taxon>
        <taxon>Agaricomycotina</taxon>
        <taxon>Agaricomycetes</taxon>
        <taxon>Agaricomycetidae</taxon>
        <taxon>Agaricales</taxon>
        <taxon>Marasmiineae</taxon>
        <taxon>Mycenaceae</taxon>
        <taxon>Mycena</taxon>
    </lineage>
</organism>
<sequence length="70" mass="8025">MSWKPCSFFLIPHIRTLSAFSSGNRSRFKPHSVLYHHLPYSPELPYFNVASNHDTFTESSQQVPATTGRD</sequence>
<protein>
    <submittedName>
        <fullName evidence="1">Uncharacterized protein</fullName>
    </submittedName>
</protein>
<gene>
    <name evidence="1" type="ORF">DFH07DRAFT_855079</name>
</gene>
<dbReference type="Proteomes" id="UP001215280">
    <property type="component" value="Unassembled WGS sequence"/>
</dbReference>
<keyword evidence="2" id="KW-1185">Reference proteome</keyword>
<proteinExistence type="predicted"/>
<dbReference type="AlphaFoldDB" id="A0AAD7HNS9"/>
<reference evidence="1" key="1">
    <citation type="submission" date="2023-03" db="EMBL/GenBank/DDBJ databases">
        <title>Massive genome expansion in bonnet fungi (Mycena s.s.) driven by repeated elements and novel gene families across ecological guilds.</title>
        <authorList>
            <consortium name="Lawrence Berkeley National Laboratory"/>
            <person name="Harder C.B."/>
            <person name="Miyauchi S."/>
            <person name="Viragh M."/>
            <person name="Kuo A."/>
            <person name="Thoen E."/>
            <person name="Andreopoulos B."/>
            <person name="Lu D."/>
            <person name="Skrede I."/>
            <person name="Drula E."/>
            <person name="Henrissat B."/>
            <person name="Morin E."/>
            <person name="Kohler A."/>
            <person name="Barry K."/>
            <person name="LaButti K."/>
            <person name="Morin E."/>
            <person name="Salamov A."/>
            <person name="Lipzen A."/>
            <person name="Mereny Z."/>
            <person name="Hegedus B."/>
            <person name="Baldrian P."/>
            <person name="Stursova M."/>
            <person name="Weitz H."/>
            <person name="Taylor A."/>
            <person name="Grigoriev I.V."/>
            <person name="Nagy L.G."/>
            <person name="Martin F."/>
            <person name="Kauserud H."/>
        </authorList>
    </citation>
    <scope>NUCLEOTIDE SEQUENCE</scope>
    <source>
        <strain evidence="1">CBHHK188m</strain>
    </source>
</reference>
<dbReference type="EMBL" id="JARJLG010000240">
    <property type="protein sequence ID" value="KAJ7724175.1"/>
    <property type="molecule type" value="Genomic_DNA"/>
</dbReference>
<comment type="caution">
    <text evidence="1">The sequence shown here is derived from an EMBL/GenBank/DDBJ whole genome shotgun (WGS) entry which is preliminary data.</text>
</comment>
<evidence type="ECO:0000313" key="2">
    <source>
        <dbReference type="Proteomes" id="UP001215280"/>
    </source>
</evidence>